<feature type="compositionally biased region" description="Low complexity" evidence="2">
    <location>
        <begin position="339"/>
        <end position="368"/>
    </location>
</feature>
<keyword evidence="1" id="KW-0175">Coiled coil</keyword>
<dbReference type="AlphaFoldDB" id="A0A9W6BBA0"/>
<sequence length="713" mass="71644">MNIKTLMGSRSRENPSHVKFRTQMDAAVRSVTPGARVDPAVVEGMLALVRSKEISPGDALSCFKTHLREGAPDEQYNTLRVLVQFVDTDPHLANMLHMELASKRWRERFVILAGSAHPEVRPLLVATLQTWSAAYRAHDIGMHYNSTLRELASGGASLRTGGPGYTSQYTGYSAQQTGYSTQPTGAGYPMPPPPPGYPLPVPAGYPAAAPGYPPYGPPYPPQPMPQAAPRRAPETVPQKLEQLVSEVEVLRGAIRNFETTLADYKAQRCDFSALSSAMAKGQRSADRCTSLQSHMEGLLGNADTDEGLMGRVFSTNDAVVAALEQWGRLANQELAPEDTPATASAAAAASASAGPSAGSPGPSAAPATSRPPPSPIDLLLGDELPAPAPPAAPAAAAAAAAAAPFGGAPAGGATEWNAFPSPPTPAAPLAAPGADAAAGAAAGVAALFAVGGVTAAGPASTPVVPANDMEGLREQVLALASELEKERKMHKTAMDTQEAFHKQELAQVKAQAQARIAELEAALGLAREAPLQQLSSAGPSAGLGPTPGSFTSASSAAAPGSALYPLPSGAPAAAPPAPPPPLPSGLSSNNPFAPTFATMPSYGSVGLPPPPPPNGGGAGGPFASLGSLPAPLGSLTSPAAAPPALTPAPASTAAPAAPADILSAFDDLAVLPSKPAGAAPSTPAAAFGSGSAMAPKAANGAAGSGVSWVNFGH</sequence>
<dbReference type="OrthoDB" id="957735at2759"/>
<dbReference type="GO" id="GO:0035091">
    <property type="term" value="F:phosphatidylinositol binding"/>
    <property type="evidence" value="ECO:0007669"/>
    <property type="project" value="InterPro"/>
</dbReference>
<feature type="region of interest" description="Disordered" evidence="2">
    <location>
        <begin position="570"/>
        <end position="625"/>
    </location>
</feature>
<reference evidence="4 5" key="1">
    <citation type="journal article" date="2023" name="Commun. Biol.">
        <title>Reorganization of the ancestral sex-determining regions during the evolution of trioecy in Pleodorina starrii.</title>
        <authorList>
            <person name="Takahashi K."/>
            <person name="Suzuki S."/>
            <person name="Kawai-Toyooka H."/>
            <person name="Yamamoto K."/>
            <person name="Hamaji T."/>
            <person name="Ootsuki R."/>
            <person name="Yamaguchi H."/>
            <person name="Kawachi M."/>
            <person name="Higashiyama T."/>
            <person name="Nozaki H."/>
        </authorList>
    </citation>
    <scope>NUCLEOTIDE SEQUENCE [LARGE SCALE GENOMIC DNA]</scope>
    <source>
        <strain evidence="4 5">NIES-4479</strain>
    </source>
</reference>
<accession>A0A9W6BBA0</accession>
<dbReference type="GO" id="GO:0043130">
    <property type="term" value="F:ubiquitin binding"/>
    <property type="evidence" value="ECO:0007669"/>
    <property type="project" value="InterPro"/>
</dbReference>
<feature type="domain" description="VHS" evidence="3">
    <location>
        <begin position="48"/>
        <end position="166"/>
    </location>
</feature>
<evidence type="ECO:0000313" key="4">
    <source>
        <dbReference type="EMBL" id="GLC48956.1"/>
    </source>
</evidence>
<dbReference type="SUPFAM" id="SSF89009">
    <property type="entry name" value="GAT-like domain"/>
    <property type="match status" value="1"/>
</dbReference>
<gene>
    <name evidence="4" type="primary">PLEST011954</name>
    <name evidence="4" type="ORF">PLESTB_000166900</name>
</gene>
<dbReference type="InterPro" id="IPR002014">
    <property type="entry name" value="VHS_dom"/>
</dbReference>
<feature type="compositionally biased region" description="Pro residues" evidence="2">
    <location>
        <begin position="573"/>
        <end position="583"/>
    </location>
</feature>
<dbReference type="PROSITE" id="PS50179">
    <property type="entry name" value="VHS"/>
    <property type="match status" value="1"/>
</dbReference>
<dbReference type="Proteomes" id="UP001165080">
    <property type="component" value="Unassembled WGS sequence"/>
</dbReference>
<evidence type="ECO:0000256" key="1">
    <source>
        <dbReference type="SAM" id="Coils"/>
    </source>
</evidence>
<proteinExistence type="predicted"/>
<feature type="compositionally biased region" description="Low complexity" evidence="2">
    <location>
        <begin position="546"/>
        <end position="558"/>
    </location>
</feature>
<dbReference type="SUPFAM" id="SSF48464">
    <property type="entry name" value="ENTH/VHS domain"/>
    <property type="match status" value="1"/>
</dbReference>
<dbReference type="InterPro" id="IPR008942">
    <property type="entry name" value="ENTH_VHS"/>
</dbReference>
<comment type="caution">
    <text evidence="4">The sequence shown here is derived from an EMBL/GenBank/DDBJ whole genome shotgun (WGS) entry which is preliminary data.</text>
</comment>
<feature type="coiled-coil region" evidence="1">
    <location>
        <begin position="240"/>
        <end position="267"/>
    </location>
</feature>
<feature type="region of interest" description="Disordered" evidence="2">
    <location>
        <begin position="536"/>
        <end position="558"/>
    </location>
</feature>
<keyword evidence="5" id="KW-1185">Reference proteome</keyword>
<evidence type="ECO:0000256" key="2">
    <source>
        <dbReference type="SAM" id="MobiDB-lite"/>
    </source>
</evidence>
<evidence type="ECO:0000259" key="3">
    <source>
        <dbReference type="PROSITE" id="PS50179"/>
    </source>
</evidence>
<organism evidence="4 5">
    <name type="scientific">Pleodorina starrii</name>
    <dbReference type="NCBI Taxonomy" id="330485"/>
    <lineage>
        <taxon>Eukaryota</taxon>
        <taxon>Viridiplantae</taxon>
        <taxon>Chlorophyta</taxon>
        <taxon>core chlorophytes</taxon>
        <taxon>Chlorophyceae</taxon>
        <taxon>CS clade</taxon>
        <taxon>Chlamydomonadales</taxon>
        <taxon>Volvocaceae</taxon>
        <taxon>Pleodorina</taxon>
    </lineage>
</organism>
<protein>
    <recommendedName>
        <fullName evidence="3">VHS domain-containing protein</fullName>
    </recommendedName>
</protein>
<name>A0A9W6BBA0_9CHLO</name>
<feature type="coiled-coil region" evidence="1">
    <location>
        <begin position="466"/>
        <end position="529"/>
    </location>
</feature>
<dbReference type="EMBL" id="BRXU01000002">
    <property type="protein sequence ID" value="GLC48956.1"/>
    <property type="molecule type" value="Genomic_DNA"/>
</dbReference>
<dbReference type="Gene3D" id="1.25.40.90">
    <property type="match status" value="1"/>
</dbReference>
<feature type="region of interest" description="Disordered" evidence="2">
    <location>
        <begin position="336"/>
        <end position="391"/>
    </location>
</feature>
<evidence type="ECO:0000313" key="5">
    <source>
        <dbReference type="Proteomes" id="UP001165080"/>
    </source>
</evidence>